<feature type="transmembrane region" description="Helical" evidence="1">
    <location>
        <begin position="67"/>
        <end position="87"/>
    </location>
</feature>
<evidence type="ECO:0000256" key="1">
    <source>
        <dbReference type="SAM" id="Phobius"/>
    </source>
</evidence>
<reference evidence="3" key="1">
    <citation type="submission" date="2016-03" db="EMBL/GenBank/DDBJ databases">
        <authorList>
            <person name="Heylen K."/>
            <person name="De Vos P."/>
            <person name="Vekeman B."/>
        </authorList>
    </citation>
    <scope>NUCLEOTIDE SEQUENCE [LARGE SCALE GENOMIC DNA]</scope>
    <source>
        <strain evidence="3">R-45363</strain>
    </source>
</reference>
<dbReference type="OrthoDB" id="9554254at2"/>
<accession>A0A177MZU1</accession>
<dbReference type="RefSeq" id="WP_064006584.1">
    <property type="nucleotide sequence ID" value="NZ_LUUG01000002.1"/>
</dbReference>
<protein>
    <submittedName>
        <fullName evidence="2">Uncharacterized protein</fullName>
    </submittedName>
</protein>
<proteinExistence type="predicted"/>
<name>A0A177MZU1_METMH</name>
<organism evidence="2 3">
    <name type="scientific">Methylomonas methanica</name>
    <dbReference type="NCBI Taxonomy" id="421"/>
    <lineage>
        <taxon>Bacteria</taxon>
        <taxon>Pseudomonadati</taxon>
        <taxon>Pseudomonadota</taxon>
        <taxon>Gammaproteobacteria</taxon>
        <taxon>Methylococcales</taxon>
        <taxon>Methylococcaceae</taxon>
        <taxon>Methylomonas</taxon>
    </lineage>
</organism>
<keyword evidence="1" id="KW-0812">Transmembrane</keyword>
<keyword evidence="1" id="KW-1133">Transmembrane helix</keyword>
<dbReference type="AlphaFoldDB" id="A0A177MZU1"/>
<evidence type="ECO:0000313" key="2">
    <source>
        <dbReference type="EMBL" id="OAI10914.1"/>
    </source>
</evidence>
<gene>
    <name evidence="2" type="ORF">A1332_23565</name>
</gene>
<sequence>MKEKIQSLIGFPIDEKSYKVDLELQDRYTAYSSEILRLALLGIAGYGFLLKDIVLTNQTTLGPRIHTIWPLLIIGAISLGLSAILALQHRVCATDCVSSIAAFIRKSASGRESDAEIDRDTLRTTLKRAAFLLRTSAILLAIGASSIVITFCYVLWSI</sequence>
<dbReference type="EMBL" id="LUUG01000002">
    <property type="protein sequence ID" value="OAI10914.1"/>
    <property type="molecule type" value="Genomic_DNA"/>
</dbReference>
<evidence type="ECO:0000313" key="3">
    <source>
        <dbReference type="Proteomes" id="UP000078090"/>
    </source>
</evidence>
<dbReference type="Proteomes" id="UP000078090">
    <property type="component" value="Unassembled WGS sequence"/>
</dbReference>
<comment type="caution">
    <text evidence="2">The sequence shown here is derived from an EMBL/GenBank/DDBJ whole genome shotgun (WGS) entry which is preliminary data.</text>
</comment>
<feature type="transmembrane region" description="Helical" evidence="1">
    <location>
        <begin position="131"/>
        <end position="156"/>
    </location>
</feature>
<keyword evidence="1" id="KW-0472">Membrane</keyword>
<feature type="transmembrane region" description="Helical" evidence="1">
    <location>
        <begin position="35"/>
        <end position="55"/>
    </location>
</feature>